<organism evidence="3 4">
    <name type="scientific">Xylocopilactobacillus apis</name>
    <dbReference type="NCBI Taxonomy" id="2932183"/>
    <lineage>
        <taxon>Bacteria</taxon>
        <taxon>Bacillati</taxon>
        <taxon>Bacillota</taxon>
        <taxon>Bacilli</taxon>
        <taxon>Lactobacillales</taxon>
        <taxon>Lactobacillaceae</taxon>
        <taxon>Xylocopilactobacillus</taxon>
    </lineage>
</organism>
<feature type="domain" description="G" evidence="1">
    <location>
        <begin position="170"/>
        <end position="231"/>
    </location>
</feature>
<keyword evidence="4" id="KW-1185">Reference proteome</keyword>
<dbReference type="InterPro" id="IPR050896">
    <property type="entry name" value="Mito_lipid_metab_GTPase"/>
</dbReference>
<dbReference type="KEGG" id="xak:KIMC2_07870"/>
<dbReference type="Pfam" id="PF01926">
    <property type="entry name" value="MMR_HSR1"/>
    <property type="match status" value="1"/>
</dbReference>
<dbReference type="InterPro" id="IPR019988">
    <property type="entry name" value="GTP-bd_ribosome_bgen_YqeH"/>
</dbReference>
<reference evidence="3 4" key="1">
    <citation type="journal article" date="2023" name="Microbiol. Spectr.">
        <title>Symbiosis of Carpenter Bees with Uncharacterized Lactic Acid Bacteria Showing NAD Auxotrophy.</title>
        <authorList>
            <person name="Kawasaki S."/>
            <person name="Ozawa K."/>
            <person name="Mori T."/>
            <person name="Yamamoto A."/>
            <person name="Ito M."/>
            <person name="Ohkuma M."/>
            <person name="Sakamoto M."/>
            <person name="Matsutani M."/>
        </authorList>
    </citation>
    <scope>NUCLEOTIDE SEQUENCE [LARGE SCALE GENOMIC DNA]</scope>
    <source>
        <strain evidence="3 4">KimC2</strain>
    </source>
</reference>
<evidence type="ECO:0000259" key="1">
    <source>
        <dbReference type="Pfam" id="PF01926"/>
    </source>
</evidence>
<proteinExistence type="predicted"/>
<dbReference type="InterPro" id="IPR006073">
    <property type="entry name" value="GTP-bd"/>
</dbReference>
<dbReference type="InterPro" id="IPR048422">
    <property type="entry name" value="NOA1/YqeH-like_C"/>
</dbReference>
<dbReference type="CDD" id="cd01855">
    <property type="entry name" value="YqeH"/>
    <property type="match status" value="1"/>
</dbReference>
<accession>A0AAU9D1R9</accession>
<dbReference type="GO" id="GO:0005525">
    <property type="term" value="F:GTP binding"/>
    <property type="evidence" value="ECO:0007669"/>
    <property type="project" value="InterPro"/>
</dbReference>
<name>A0AAU9D1R9_9LACO</name>
<dbReference type="InterPro" id="IPR027417">
    <property type="entry name" value="P-loop_NTPase"/>
</dbReference>
<dbReference type="PANTHER" id="PTHR46434">
    <property type="entry name" value="GENETIC INTERACTOR OF PROHIBITINS 3, MITOCHONDRIAL"/>
    <property type="match status" value="1"/>
</dbReference>
<evidence type="ECO:0000313" key="3">
    <source>
        <dbReference type="EMBL" id="BDR56225.1"/>
    </source>
</evidence>
<dbReference type="SUPFAM" id="SSF52540">
    <property type="entry name" value="P-loop containing nucleoside triphosphate hydrolases"/>
    <property type="match status" value="1"/>
</dbReference>
<dbReference type="NCBIfam" id="TIGR03597">
    <property type="entry name" value="GTPase_YqeH"/>
    <property type="match status" value="1"/>
</dbReference>
<dbReference type="PANTHER" id="PTHR46434:SF1">
    <property type="entry name" value="GENETIC INTERACTOR OF PROHIBITINS 3, MITOCHONDRIAL"/>
    <property type="match status" value="1"/>
</dbReference>
<sequence length="372" mass="42514">MENQIKNIQCNGCGAFIQDDDDSLIGYLDRRTLEKLTDNKQPILCKRCFRLLHYKEVTPLKVGAEDFLEVIKKIPSKVTIIAVTDIFDLSTEFFSLLKKFTDVDEILIVINKIEALPRDYKIGAVVDWVRKEAIKEKINVSYIVPTSAKNKYNIDVLYQIITQNIKYEDVYFVGNANVGKSSLINALVKSQNRNITEPAVSSLPGTTLNFLTFKNGVQTWFDTPGILLKNQSLSIFSIDDWQLILPTNQLKTIIFQLDSGQTIFIGGLAWVDFVKGQKSSFVFYFNSNISLHRKKTNENEIFYFQHVGNILIPPKEKLKDTDVFKYKQLKIKTNEKKDVVFPGIGWLTLPKRVEICLNLVDNLDVTIRSAIV</sequence>
<dbReference type="Gene3D" id="3.40.50.300">
    <property type="entry name" value="P-loop containing nucleotide triphosphate hydrolases"/>
    <property type="match status" value="1"/>
</dbReference>
<evidence type="ECO:0000313" key="4">
    <source>
        <dbReference type="Proteomes" id="UP001321804"/>
    </source>
</evidence>
<dbReference type="AlphaFoldDB" id="A0AAU9D1R9"/>
<dbReference type="RefSeq" id="WP_317698111.1">
    <property type="nucleotide sequence ID" value="NZ_AP026801.1"/>
</dbReference>
<gene>
    <name evidence="3" type="ORF">KIMC2_07870</name>
</gene>
<evidence type="ECO:0000259" key="2">
    <source>
        <dbReference type="Pfam" id="PF21516"/>
    </source>
</evidence>
<protein>
    <submittedName>
        <fullName evidence="3">Ribosome biogenesis GTPase YqeH</fullName>
    </submittedName>
</protein>
<feature type="domain" description="NOA1/YqeH-like C-terminal" evidence="2">
    <location>
        <begin position="278"/>
        <end position="371"/>
    </location>
</feature>
<dbReference type="Proteomes" id="UP001321804">
    <property type="component" value="Chromosome"/>
</dbReference>
<dbReference type="Pfam" id="PF21516">
    <property type="entry name" value="YqeH-like_C"/>
    <property type="match status" value="1"/>
</dbReference>
<dbReference type="EMBL" id="AP026801">
    <property type="protein sequence ID" value="BDR56225.1"/>
    <property type="molecule type" value="Genomic_DNA"/>
</dbReference>